<name>A0A6A4GYG3_9AGAR</name>
<dbReference type="AlphaFoldDB" id="A0A6A4GYG3"/>
<evidence type="ECO:0000313" key="2">
    <source>
        <dbReference type="EMBL" id="KAE9390506.1"/>
    </source>
</evidence>
<dbReference type="OrthoDB" id="2688393at2759"/>
<evidence type="ECO:0000256" key="1">
    <source>
        <dbReference type="SAM" id="MobiDB-lite"/>
    </source>
</evidence>
<evidence type="ECO:0000313" key="3">
    <source>
        <dbReference type="Proteomes" id="UP000799118"/>
    </source>
</evidence>
<keyword evidence="3" id="KW-1185">Reference proteome</keyword>
<protein>
    <submittedName>
        <fullName evidence="2">Uncharacterized protein</fullName>
    </submittedName>
</protein>
<dbReference type="EMBL" id="ML769655">
    <property type="protein sequence ID" value="KAE9390506.1"/>
    <property type="molecule type" value="Genomic_DNA"/>
</dbReference>
<dbReference type="Proteomes" id="UP000799118">
    <property type="component" value="Unassembled WGS sequence"/>
</dbReference>
<accession>A0A6A4GYG3</accession>
<feature type="region of interest" description="Disordered" evidence="1">
    <location>
        <begin position="16"/>
        <end position="37"/>
    </location>
</feature>
<reference evidence="2" key="1">
    <citation type="journal article" date="2019" name="Environ. Microbiol.">
        <title>Fungal ecological strategies reflected in gene transcription - a case study of two litter decomposers.</title>
        <authorList>
            <person name="Barbi F."/>
            <person name="Kohler A."/>
            <person name="Barry K."/>
            <person name="Baskaran P."/>
            <person name="Daum C."/>
            <person name="Fauchery L."/>
            <person name="Ihrmark K."/>
            <person name="Kuo A."/>
            <person name="LaButti K."/>
            <person name="Lipzen A."/>
            <person name="Morin E."/>
            <person name="Grigoriev I.V."/>
            <person name="Henrissat B."/>
            <person name="Lindahl B."/>
            <person name="Martin F."/>
        </authorList>
    </citation>
    <scope>NUCLEOTIDE SEQUENCE</scope>
    <source>
        <strain evidence="2">JB14</strain>
    </source>
</reference>
<gene>
    <name evidence="2" type="ORF">BT96DRAFT_833346</name>
</gene>
<sequence length="134" mass="15077">MADASGKQDLLHEDNIDYYWPSSPGSDSDPPDSPIRQLDDIPEARVIDWHPTAGAVIPGGLEQNVYERWDRLFGAKTDMANSGYKPFSSRLDWEIAQWAVKEKIGHGSLNRLLAIPEVRVISVFPFHLAKKNFS</sequence>
<proteinExistence type="predicted"/>
<organism evidence="2 3">
    <name type="scientific">Gymnopus androsaceus JB14</name>
    <dbReference type="NCBI Taxonomy" id="1447944"/>
    <lineage>
        <taxon>Eukaryota</taxon>
        <taxon>Fungi</taxon>
        <taxon>Dikarya</taxon>
        <taxon>Basidiomycota</taxon>
        <taxon>Agaricomycotina</taxon>
        <taxon>Agaricomycetes</taxon>
        <taxon>Agaricomycetidae</taxon>
        <taxon>Agaricales</taxon>
        <taxon>Marasmiineae</taxon>
        <taxon>Omphalotaceae</taxon>
        <taxon>Gymnopus</taxon>
    </lineage>
</organism>